<organism evidence="1 2">
    <name type="scientific">Andreprevotia lacus DSM 23236</name>
    <dbReference type="NCBI Taxonomy" id="1121001"/>
    <lineage>
        <taxon>Bacteria</taxon>
        <taxon>Pseudomonadati</taxon>
        <taxon>Pseudomonadota</taxon>
        <taxon>Betaproteobacteria</taxon>
        <taxon>Neisseriales</taxon>
        <taxon>Chitinibacteraceae</taxon>
        <taxon>Andreprevotia</taxon>
    </lineage>
</organism>
<dbReference type="Proteomes" id="UP000192761">
    <property type="component" value="Unassembled WGS sequence"/>
</dbReference>
<dbReference type="EMBL" id="FWXD01000005">
    <property type="protein sequence ID" value="SMC20873.1"/>
    <property type="molecule type" value="Genomic_DNA"/>
</dbReference>
<accession>A0A1W1XAG3</accession>
<keyword evidence="2" id="KW-1185">Reference proteome</keyword>
<proteinExistence type="predicted"/>
<gene>
    <name evidence="1" type="ORF">SAMN02745857_01063</name>
</gene>
<evidence type="ECO:0000313" key="2">
    <source>
        <dbReference type="Proteomes" id="UP000192761"/>
    </source>
</evidence>
<dbReference type="RefSeq" id="WP_084089655.1">
    <property type="nucleotide sequence ID" value="NZ_FWXD01000005.1"/>
</dbReference>
<dbReference type="AlphaFoldDB" id="A0A1W1XAG3"/>
<dbReference type="STRING" id="1121001.SAMN02745857_01063"/>
<reference evidence="1 2" key="1">
    <citation type="submission" date="2017-04" db="EMBL/GenBank/DDBJ databases">
        <authorList>
            <person name="Afonso C.L."/>
            <person name="Miller P.J."/>
            <person name="Scott M.A."/>
            <person name="Spackman E."/>
            <person name="Goraichik I."/>
            <person name="Dimitrov K.M."/>
            <person name="Suarez D.L."/>
            <person name="Swayne D.E."/>
        </authorList>
    </citation>
    <scope>NUCLEOTIDE SEQUENCE [LARGE SCALE GENOMIC DNA]</scope>
    <source>
        <strain evidence="1 2">DSM 23236</strain>
    </source>
</reference>
<sequence>MFSIACRIPEGQYESLKQPHAAADHLFISGYFLVSGEYGKYGYIPDGEITADESGWFVISDILESLGKVFAALQKGRYAAFIDIDTISTYIQFELIGNMVEVSEISIDDKSSFFLHEKLEQSRLVQKIALVSLDELLDEIKRFSLNLLANILEVNPEYSQARLFKEFDKILN</sequence>
<name>A0A1W1XAG3_9NEIS</name>
<evidence type="ECO:0000313" key="1">
    <source>
        <dbReference type="EMBL" id="SMC20873.1"/>
    </source>
</evidence>
<protein>
    <submittedName>
        <fullName evidence="1">Uncharacterized protein</fullName>
    </submittedName>
</protein>